<dbReference type="EMBL" id="DWUW01000084">
    <property type="protein sequence ID" value="HJD30888.1"/>
    <property type="molecule type" value="Genomic_DNA"/>
</dbReference>
<feature type="transmembrane region" description="Helical" evidence="1">
    <location>
        <begin position="42"/>
        <end position="63"/>
    </location>
</feature>
<organism evidence="2 3">
    <name type="scientific">Candidatus Eisenbergiella stercorigallinarum</name>
    <dbReference type="NCBI Taxonomy" id="2838557"/>
    <lineage>
        <taxon>Bacteria</taxon>
        <taxon>Bacillati</taxon>
        <taxon>Bacillota</taxon>
        <taxon>Clostridia</taxon>
        <taxon>Lachnospirales</taxon>
        <taxon>Lachnospiraceae</taxon>
        <taxon>Eisenbergiella</taxon>
    </lineage>
</organism>
<reference evidence="2" key="2">
    <citation type="submission" date="2021-04" db="EMBL/GenBank/DDBJ databases">
        <authorList>
            <person name="Gilroy R."/>
        </authorList>
    </citation>
    <scope>NUCLEOTIDE SEQUENCE</scope>
    <source>
        <strain evidence="2">ChiHjej8B7-25341</strain>
    </source>
</reference>
<feature type="non-terminal residue" evidence="2">
    <location>
        <position position="1"/>
    </location>
</feature>
<feature type="transmembrane region" description="Helical" evidence="1">
    <location>
        <begin position="105"/>
        <end position="124"/>
    </location>
</feature>
<feature type="transmembrane region" description="Helical" evidence="1">
    <location>
        <begin position="75"/>
        <end position="93"/>
    </location>
</feature>
<gene>
    <name evidence="2" type="ORF">H9912_02995</name>
</gene>
<proteinExistence type="predicted"/>
<protein>
    <submittedName>
        <fullName evidence="2">Uncharacterized protein</fullName>
    </submittedName>
</protein>
<evidence type="ECO:0000313" key="3">
    <source>
        <dbReference type="Proteomes" id="UP000823851"/>
    </source>
</evidence>
<keyword evidence="1" id="KW-1133">Transmembrane helix</keyword>
<reference evidence="2" key="1">
    <citation type="journal article" date="2021" name="PeerJ">
        <title>Extensive microbial diversity within the chicken gut microbiome revealed by metagenomics and culture.</title>
        <authorList>
            <person name="Gilroy R."/>
            <person name="Ravi A."/>
            <person name="Getino M."/>
            <person name="Pursley I."/>
            <person name="Horton D.L."/>
            <person name="Alikhan N.F."/>
            <person name="Baker D."/>
            <person name="Gharbi K."/>
            <person name="Hall N."/>
            <person name="Watson M."/>
            <person name="Adriaenssens E.M."/>
            <person name="Foster-Nyarko E."/>
            <person name="Jarju S."/>
            <person name="Secka A."/>
            <person name="Antonio M."/>
            <person name="Oren A."/>
            <person name="Chaudhuri R.R."/>
            <person name="La Ragione R."/>
            <person name="Hildebrand F."/>
            <person name="Pallen M.J."/>
        </authorList>
    </citation>
    <scope>NUCLEOTIDE SEQUENCE</scope>
    <source>
        <strain evidence="2">ChiHjej8B7-25341</strain>
    </source>
</reference>
<dbReference type="Proteomes" id="UP000823851">
    <property type="component" value="Unassembled WGS sequence"/>
</dbReference>
<dbReference type="AlphaFoldDB" id="A0A9D2QZK6"/>
<feature type="transmembrane region" description="Helical" evidence="1">
    <location>
        <begin position="184"/>
        <end position="208"/>
    </location>
</feature>
<accession>A0A9D2QZK6</accession>
<keyword evidence="1" id="KW-0812">Transmembrane</keyword>
<sequence length="209" mass="23065">DVLYRILPYTGLSTALDYRHALASLPVWEAFLSRITGIHPAIIAHSVLPLVLIPLTYLVYFRIGMRLLGGHLKKTAVFLILVSLLQIFGNTSIYTNATFFLMRTWQGKSLLCNLVLLTAVWAFLQLWEREGAGERKGKKQAGWWLLLTANSMAAAMATTMGAFLLALFTAVCGLVLALRQKRPGYLLPLAATCVPGLVYLVIYAAVVIL</sequence>
<dbReference type="InterPro" id="IPR045723">
    <property type="entry name" value="DUF6077"/>
</dbReference>
<evidence type="ECO:0000256" key="1">
    <source>
        <dbReference type="SAM" id="Phobius"/>
    </source>
</evidence>
<keyword evidence="1" id="KW-0472">Membrane</keyword>
<comment type="caution">
    <text evidence="2">The sequence shown here is derived from an EMBL/GenBank/DDBJ whole genome shotgun (WGS) entry which is preliminary data.</text>
</comment>
<name>A0A9D2QZK6_9FIRM</name>
<evidence type="ECO:0000313" key="2">
    <source>
        <dbReference type="EMBL" id="HJD30888.1"/>
    </source>
</evidence>
<feature type="transmembrane region" description="Helical" evidence="1">
    <location>
        <begin position="145"/>
        <end position="178"/>
    </location>
</feature>
<dbReference type="Pfam" id="PF19554">
    <property type="entry name" value="DUF6077"/>
    <property type="match status" value="1"/>
</dbReference>